<evidence type="ECO:0000313" key="2">
    <source>
        <dbReference type="EMBL" id="KAK7454090.1"/>
    </source>
</evidence>
<accession>A0ABR1JDC9</accession>
<feature type="compositionally biased region" description="Basic and acidic residues" evidence="1">
    <location>
        <begin position="87"/>
        <end position="104"/>
    </location>
</feature>
<feature type="region of interest" description="Disordered" evidence="1">
    <location>
        <begin position="1"/>
        <end position="292"/>
    </location>
</feature>
<feature type="compositionally biased region" description="Low complexity" evidence="1">
    <location>
        <begin position="184"/>
        <end position="199"/>
    </location>
</feature>
<feature type="compositionally biased region" description="Polar residues" evidence="1">
    <location>
        <begin position="122"/>
        <end position="140"/>
    </location>
</feature>
<reference evidence="2 3" key="1">
    <citation type="submission" date="2024-01" db="EMBL/GenBank/DDBJ databases">
        <title>A draft genome for the cacao thread blight pathogen Marasmiellus scandens.</title>
        <authorList>
            <person name="Baruah I.K."/>
            <person name="Leung J."/>
            <person name="Bukari Y."/>
            <person name="Amoako-Attah I."/>
            <person name="Meinhardt L.W."/>
            <person name="Bailey B.A."/>
            <person name="Cohen S.P."/>
        </authorList>
    </citation>
    <scope>NUCLEOTIDE SEQUENCE [LARGE SCALE GENOMIC DNA]</scope>
    <source>
        <strain evidence="2 3">GH-19</strain>
    </source>
</reference>
<gene>
    <name evidence="2" type="ORF">VKT23_011601</name>
</gene>
<evidence type="ECO:0000256" key="1">
    <source>
        <dbReference type="SAM" id="MobiDB-lite"/>
    </source>
</evidence>
<keyword evidence="3" id="KW-1185">Reference proteome</keyword>
<dbReference type="EMBL" id="JBANRG010000025">
    <property type="protein sequence ID" value="KAK7454090.1"/>
    <property type="molecule type" value="Genomic_DNA"/>
</dbReference>
<proteinExistence type="predicted"/>
<feature type="compositionally biased region" description="Low complexity" evidence="1">
    <location>
        <begin position="274"/>
        <end position="287"/>
    </location>
</feature>
<name>A0ABR1JDC9_9AGAR</name>
<comment type="caution">
    <text evidence="2">The sequence shown here is derived from an EMBL/GenBank/DDBJ whole genome shotgun (WGS) entry which is preliminary data.</text>
</comment>
<dbReference type="Proteomes" id="UP001498398">
    <property type="component" value="Unassembled WGS sequence"/>
</dbReference>
<organism evidence="2 3">
    <name type="scientific">Marasmiellus scandens</name>
    <dbReference type="NCBI Taxonomy" id="2682957"/>
    <lineage>
        <taxon>Eukaryota</taxon>
        <taxon>Fungi</taxon>
        <taxon>Dikarya</taxon>
        <taxon>Basidiomycota</taxon>
        <taxon>Agaricomycotina</taxon>
        <taxon>Agaricomycetes</taxon>
        <taxon>Agaricomycetidae</taxon>
        <taxon>Agaricales</taxon>
        <taxon>Marasmiineae</taxon>
        <taxon>Omphalotaceae</taxon>
        <taxon>Marasmiellus</taxon>
    </lineage>
</organism>
<protein>
    <submittedName>
        <fullName evidence="2">Uncharacterized protein</fullName>
    </submittedName>
</protein>
<sequence length="326" mass="35521">MPSSIDTVIPERQTPLPPSPIEDYDLGHARTWDSDDEYTPTTETSPSRKGKAKQYDPQHTDAAGPEVIGMTEMDGNGVYPPVNDDAAETRRIEETLRRWELAERQRRKTARESTYAKPPQPSSTLISDVSSLWRKSSQSRPGLGNHTALPSGESAYHLPMENIPNSPGLSPGPSPPPDADSEHNPNNPFANPPSAASESLSPFADSQQTQAVMDPSNDIPESLVSDNDSTTTLEAPKPERPTLLARSTTFSKAPPPKPLGLPPPRTPPPPIDTPPRSVSPPSVSRSVASREEYEPEVRWWHEWLCGCGEGPDRGGHNQAGRTNPME</sequence>
<feature type="compositionally biased region" description="Polar residues" evidence="1">
    <location>
        <begin position="224"/>
        <end position="233"/>
    </location>
</feature>
<feature type="compositionally biased region" description="Pro residues" evidence="1">
    <location>
        <begin position="253"/>
        <end position="273"/>
    </location>
</feature>
<evidence type="ECO:0000313" key="3">
    <source>
        <dbReference type="Proteomes" id="UP001498398"/>
    </source>
</evidence>